<keyword evidence="1" id="KW-1133">Transmembrane helix</keyword>
<keyword evidence="1" id="KW-0472">Membrane</keyword>
<evidence type="ECO:0000313" key="3">
    <source>
        <dbReference type="Proteomes" id="UP000176786"/>
    </source>
</evidence>
<name>A0A1F5P6D9_9BACT</name>
<gene>
    <name evidence="2" type="ORF">A3J48_00275</name>
</gene>
<dbReference type="Proteomes" id="UP000176786">
    <property type="component" value="Unassembled WGS sequence"/>
</dbReference>
<comment type="caution">
    <text evidence="2">The sequence shown here is derived from an EMBL/GenBank/DDBJ whole genome shotgun (WGS) entry which is preliminary data.</text>
</comment>
<evidence type="ECO:0000256" key="1">
    <source>
        <dbReference type="SAM" id="Phobius"/>
    </source>
</evidence>
<sequence>MNLYRFPVSYGIKKLILVLFIAFLVITPLIASADFFDNVIPCKGGFEQKLDNQGNPILDDKGKPILEEITEANKPDHFCTVQDFLVMVISIINLAIQASGSVAVLVIVFFGGEMVNASLYGNSEQYQAGKQGVTRVILGLLLILSAYAIVNGIWMLVFPETYGPMWSKPWQ</sequence>
<organism evidence="2 3">
    <name type="scientific">Candidatus Doudnabacteria bacterium RIFCSPHIGHO2_02_FULL_46_11</name>
    <dbReference type="NCBI Taxonomy" id="1817832"/>
    <lineage>
        <taxon>Bacteria</taxon>
        <taxon>Candidatus Doudnaibacteriota</taxon>
    </lineage>
</organism>
<dbReference type="STRING" id="1817832.A3J48_00275"/>
<feature type="transmembrane region" description="Helical" evidence="1">
    <location>
        <begin position="84"/>
        <end position="111"/>
    </location>
</feature>
<dbReference type="AlphaFoldDB" id="A0A1F5P6D9"/>
<reference evidence="2 3" key="1">
    <citation type="journal article" date="2016" name="Nat. Commun.">
        <title>Thousands of microbial genomes shed light on interconnected biogeochemical processes in an aquifer system.</title>
        <authorList>
            <person name="Anantharaman K."/>
            <person name="Brown C.T."/>
            <person name="Hug L.A."/>
            <person name="Sharon I."/>
            <person name="Castelle C.J."/>
            <person name="Probst A.J."/>
            <person name="Thomas B.C."/>
            <person name="Singh A."/>
            <person name="Wilkins M.J."/>
            <person name="Karaoz U."/>
            <person name="Brodie E.L."/>
            <person name="Williams K.H."/>
            <person name="Hubbard S.S."/>
            <person name="Banfield J.F."/>
        </authorList>
    </citation>
    <scope>NUCLEOTIDE SEQUENCE [LARGE SCALE GENOMIC DNA]</scope>
</reference>
<keyword evidence="1" id="KW-0812">Transmembrane</keyword>
<proteinExistence type="predicted"/>
<accession>A0A1F5P6D9</accession>
<feature type="transmembrane region" description="Helical" evidence="1">
    <location>
        <begin position="132"/>
        <end position="157"/>
    </location>
</feature>
<evidence type="ECO:0000313" key="2">
    <source>
        <dbReference type="EMBL" id="OGE85538.1"/>
    </source>
</evidence>
<dbReference type="EMBL" id="MFES01000026">
    <property type="protein sequence ID" value="OGE85538.1"/>
    <property type="molecule type" value="Genomic_DNA"/>
</dbReference>
<protein>
    <submittedName>
        <fullName evidence="2">Uncharacterized protein</fullName>
    </submittedName>
</protein>